<dbReference type="RefSeq" id="WP_209879007.1">
    <property type="nucleotide sequence ID" value="NZ_JAGGLV010000031.1"/>
</dbReference>
<feature type="transmembrane region" description="Helical" evidence="6">
    <location>
        <begin position="23"/>
        <end position="43"/>
    </location>
</feature>
<dbReference type="InterPro" id="IPR011701">
    <property type="entry name" value="MFS"/>
</dbReference>
<evidence type="ECO:0000256" key="2">
    <source>
        <dbReference type="ARBA" id="ARBA00022448"/>
    </source>
</evidence>
<evidence type="ECO:0000256" key="4">
    <source>
        <dbReference type="ARBA" id="ARBA00022989"/>
    </source>
</evidence>
<dbReference type="SUPFAM" id="SSF103473">
    <property type="entry name" value="MFS general substrate transporter"/>
    <property type="match status" value="1"/>
</dbReference>
<dbReference type="Pfam" id="PF07690">
    <property type="entry name" value="MFS_1"/>
    <property type="match status" value="1"/>
</dbReference>
<feature type="transmembrane region" description="Helical" evidence="6">
    <location>
        <begin position="228"/>
        <end position="251"/>
    </location>
</feature>
<dbReference type="EMBL" id="JAGGLV010000031">
    <property type="protein sequence ID" value="MBP2115829.1"/>
    <property type="molecule type" value="Genomic_DNA"/>
</dbReference>
<dbReference type="PROSITE" id="PS50850">
    <property type="entry name" value="MFS"/>
    <property type="match status" value="1"/>
</dbReference>
<evidence type="ECO:0000313" key="8">
    <source>
        <dbReference type="EMBL" id="MBP2115829.1"/>
    </source>
</evidence>
<dbReference type="Gene3D" id="1.20.1250.20">
    <property type="entry name" value="MFS general substrate transporter like domains"/>
    <property type="match status" value="2"/>
</dbReference>
<dbReference type="Proteomes" id="UP000773462">
    <property type="component" value="Unassembled WGS sequence"/>
</dbReference>
<feature type="transmembrane region" description="Helical" evidence="6">
    <location>
        <begin position="382"/>
        <end position="404"/>
    </location>
</feature>
<evidence type="ECO:0000256" key="5">
    <source>
        <dbReference type="ARBA" id="ARBA00023136"/>
    </source>
</evidence>
<feature type="transmembrane region" description="Helical" evidence="6">
    <location>
        <begin position="117"/>
        <end position="139"/>
    </location>
</feature>
<organism evidence="8 9">
    <name type="scientific">Paenibacillus silagei</name>
    <dbReference type="NCBI Taxonomy" id="1670801"/>
    <lineage>
        <taxon>Bacteria</taxon>
        <taxon>Bacillati</taxon>
        <taxon>Bacillota</taxon>
        <taxon>Bacilli</taxon>
        <taxon>Bacillales</taxon>
        <taxon>Paenibacillaceae</taxon>
        <taxon>Paenibacillus</taxon>
    </lineage>
</organism>
<dbReference type="InterPro" id="IPR020846">
    <property type="entry name" value="MFS_dom"/>
</dbReference>
<feature type="transmembrane region" description="Helical" evidence="6">
    <location>
        <begin position="180"/>
        <end position="199"/>
    </location>
</feature>
<keyword evidence="9" id="KW-1185">Reference proteome</keyword>
<feature type="transmembrane region" description="Helical" evidence="6">
    <location>
        <begin position="151"/>
        <end position="174"/>
    </location>
</feature>
<keyword evidence="5 6" id="KW-0472">Membrane</keyword>
<reference evidence="8 9" key="1">
    <citation type="submission" date="2021-03" db="EMBL/GenBank/DDBJ databases">
        <title>Genomic Encyclopedia of Type Strains, Phase IV (KMG-IV): sequencing the most valuable type-strain genomes for metagenomic binning, comparative biology and taxonomic classification.</title>
        <authorList>
            <person name="Goeker M."/>
        </authorList>
    </citation>
    <scope>NUCLEOTIDE SEQUENCE [LARGE SCALE GENOMIC DNA]</scope>
    <source>
        <strain evidence="8 9">DSM 101953</strain>
    </source>
</reference>
<evidence type="ECO:0000256" key="1">
    <source>
        <dbReference type="ARBA" id="ARBA00004651"/>
    </source>
</evidence>
<comment type="caution">
    <text evidence="8">The sequence shown here is derived from an EMBL/GenBank/DDBJ whole genome shotgun (WGS) entry which is preliminary data.</text>
</comment>
<gene>
    <name evidence="8" type="ORF">J2Z70_006028</name>
</gene>
<dbReference type="InterPro" id="IPR036259">
    <property type="entry name" value="MFS_trans_sf"/>
</dbReference>
<keyword evidence="2" id="KW-0813">Transport</keyword>
<feature type="transmembrane region" description="Helical" evidence="6">
    <location>
        <begin position="294"/>
        <end position="312"/>
    </location>
</feature>
<evidence type="ECO:0000313" key="9">
    <source>
        <dbReference type="Proteomes" id="UP000773462"/>
    </source>
</evidence>
<feature type="transmembrane region" description="Helical" evidence="6">
    <location>
        <begin position="63"/>
        <end position="82"/>
    </location>
</feature>
<protein>
    <submittedName>
        <fullName evidence="8">CP family cyanate transporter-like MFS transporter</fullName>
    </submittedName>
</protein>
<dbReference type="PANTHER" id="PTHR23523">
    <property type="match status" value="1"/>
</dbReference>
<dbReference type="CDD" id="cd17339">
    <property type="entry name" value="MFS_NIMT_CynX_like"/>
    <property type="match status" value="1"/>
</dbReference>
<evidence type="ECO:0000256" key="6">
    <source>
        <dbReference type="SAM" id="Phobius"/>
    </source>
</evidence>
<keyword evidence="4 6" id="KW-1133">Transmembrane helix</keyword>
<feature type="transmembrane region" description="Helical" evidence="6">
    <location>
        <begin position="318"/>
        <end position="340"/>
    </location>
</feature>
<evidence type="ECO:0000259" key="7">
    <source>
        <dbReference type="PROSITE" id="PS50850"/>
    </source>
</evidence>
<comment type="subcellular location">
    <subcellularLocation>
        <location evidence="1">Cell membrane</location>
        <topology evidence="1">Multi-pass membrane protein</topology>
    </subcellularLocation>
</comment>
<feature type="transmembrane region" description="Helical" evidence="6">
    <location>
        <begin position="94"/>
        <end position="111"/>
    </location>
</feature>
<feature type="transmembrane region" description="Helical" evidence="6">
    <location>
        <begin position="263"/>
        <end position="282"/>
    </location>
</feature>
<feature type="transmembrane region" description="Helical" evidence="6">
    <location>
        <begin position="360"/>
        <end position="376"/>
    </location>
</feature>
<proteinExistence type="predicted"/>
<sequence length="419" mass="44404">MSSSEQLLNKQDGISNTGIRKQAALWLMIVGIIFIAANLRAPLTSVGPLVSLIRDNVHISNTLAGLITTVPLIAFALLSPFVPRLGQKYGVERIILISLIILSTGIAVRSLSGALTLYMGTAILGFAITMCNVLLPSLIKREFPQQMGTMTGVYSVSMNLCGAIASGISVPLAVGAGLNWQGALGIWGVLSIVSILFWIPQLKNPAQPAVVASSAANHPQVKIWRSPLAWQVTLFMGIQSAIFYVLVAWLPEILKDQGISSSQSGWFLSVMIMASLPFAFIVPVMAGRMSNQRILVVITAVLLLTGTLGLLYSSIQLLLFWVIILGIGGGFAFGLSMMFFGLRTQSAQQAAELSGMAQSIGYLLAATGPALIGYLHDASHSWSAPLLIMVGASALLGIIGLGAARNQFVGSANDLRTKN</sequence>
<accession>A0ABS4P0K8</accession>
<dbReference type="InterPro" id="IPR052524">
    <property type="entry name" value="MFS_Cyanate_Porter"/>
</dbReference>
<evidence type="ECO:0000256" key="3">
    <source>
        <dbReference type="ARBA" id="ARBA00022692"/>
    </source>
</evidence>
<keyword evidence="3 6" id="KW-0812">Transmembrane</keyword>
<dbReference type="PANTHER" id="PTHR23523:SF2">
    <property type="entry name" value="2-NITROIMIDAZOLE TRANSPORTER"/>
    <property type="match status" value="1"/>
</dbReference>
<feature type="domain" description="Major facilitator superfamily (MFS) profile" evidence="7">
    <location>
        <begin position="24"/>
        <end position="409"/>
    </location>
</feature>
<name>A0ABS4P0K8_9BACL</name>